<protein>
    <submittedName>
        <fullName evidence="9">Putative ABC transport system permease protein</fullName>
    </submittedName>
</protein>
<feature type="domain" description="ABC3 transporter permease C-terminal" evidence="7">
    <location>
        <begin position="667"/>
        <end position="777"/>
    </location>
</feature>
<dbReference type="STRING" id="1465490.SAMN05444277_105175"/>
<feature type="transmembrane region" description="Helical" evidence="6">
    <location>
        <begin position="748"/>
        <end position="771"/>
    </location>
</feature>
<keyword evidence="4 6" id="KW-1133">Transmembrane helix</keyword>
<dbReference type="PANTHER" id="PTHR30572:SF18">
    <property type="entry name" value="ABC-TYPE MACROLIDE FAMILY EXPORT SYSTEM PERMEASE COMPONENT 2"/>
    <property type="match status" value="1"/>
</dbReference>
<dbReference type="AlphaFoldDB" id="A0A1I5VTB5"/>
<dbReference type="GO" id="GO:0005886">
    <property type="term" value="C:plasma membrane"/>
    <property type="evidence" value="ECO:0007669"/>
    <property type="project" value="UniProtKB-SubCell"/>
</dbReference>
<dbReference type="GO" id="GO:0022857">
    <property type="term" value="F:transmembrane transporter activity"/>
    <property type="evidence" value="ECO:0007669"/>
    <property type="project" value="TreeGrafter"/>
</dbReference>
<feature type="transmembrane region" description="Helical" evidence="6">
    <location>
        <begin position="21"/>
        <end position="41"/>
    </location>
</feature>
<dbReference type="InterPro" id="IPR025857">
    <property type="entry name" value="MacB_PCD"/>
</dbReference>
<dbReference type="EMBL" id="FOXQ01000005">
    <property type="protein sequence ID" value="SFQ10691.1"/>
    <property type="molecule type" value="Genomic_DNA"/>
</dbReference>
<dbReference type="Pfam" id="PF02687">
    <property type="entry name" value="FtsX"/>
    <property type="match status" value="2"/>
</dbReference>
<accession>A0A1I5VTB5</accession>
<evidence type="ECO:0000259" key="8">
    <source>
        <dbReference type="Pfam" id="PF12704"/>
    </source>
</evidence>
<dbReference type="InterPro" id="IPR050250">
    <property type="entry name" value="Macrolide_Exporter_MacB"/>
</dbReference>
<evidence type="ECO:0000256" key="2">
    <source>
        <dbReference type="ARBA" id="ARBA00022475"/>
    </source>
</evidence>
<feature type="transmembrane region" description="Helical" evidence="6">
    <location>
        <begin position="664"/>
        <end position="689"/>
    </location>
</feature>
<evidence type="ECO:0000256" key="4">
    <source>
        <dbReference type="ARBA" id="ARBA00022989"/>
    </source>
</evidence>
<feature type="transmembrane region" description="Helical" evidence="6">
    <location>
        <begin position="377"/>
        <end position="400"/>
    </location>
</feature>
<keyword evidence="3 6" id="KW-0812">Transmembrane</keyword>
<feature type="transmembrane region" description="Helical" evidence="6">
    <location>
        <begin position="286"/>
        <end position="305"/>
    </location>
</feature>
<evidence type="ECO:0000313" key="10">
    <source>
        <dbReference type="Proteomes" id="UP000199031"/>
    </source>
</evidence>
<dbReference type="Pfam" id="PF12704">
    <property type="entry name" value="MacB_PCD"/>
    <property type="match status" value="2"/>
</dbReference>
<organism evidence="9 10">
    <name type="scientific">Parafilimonas terrae</name>
    <dbReference type="NCBI Taxonomy" id="1465490"/>
    <lineage>
        <taxon>Bacteria</taxon>
        <taxon>Pseudomonadati</taxon>
        <taxon>Bacteroidota</taxon>
        <taxon>Chitinophagia</taxon>
        <taxon>Chitinophagales</taxon>
        <taxon>Chitinophagaceae</taxon>
        <taxon>Parafilimonas</taxon>
    </lineage>
</organism>
<reference evidence="9 10" key="1">
    <citation type="submission" date="2016-10" db="EMBL/GenBank/DDBJ databases">
        <authorList>
            <person name="de Groot N.N."/>
        </authorList>
    </citation>
    <scope>NUCLEOTIDE SEQUENCE [LARGE SCALE GENOMIC DNA]</scope>
    <source>
        <strain evidence="9 10">DSM 28286</strain>
    </source>
</reference>
<dbReference type="RefSeq" id="WP_090658207.1">
    <property type="nucleotide sequence ID" value="NZ_FOXQ01000005.1"/>
</dbReference>
<feature type="transmembrane region" description="Helical" evidence="6">
    <location>
        <begin position="421"/>
        <end position="444"/>
    </location>
</feature>
<dbReference type="Proteomes" id="UP000199031">
    <property type="component" value="Unassembled WGS sequence"/>
</dbReference>
<sequence>MFKNYFKTAWRNLVKNKFYSVINIAGLSIGLTVGLLILLWVQDEYSYDRFHKNAPNIIKLENMVATGSARQLWTVTTAPIGEMAKKEIPGVKDVVRVTENYYYGLYKYGDKVFSDERTVVTDPSFFSMFDFNIIKGNAANPFPDSRSVVLTETTAKKFFGNDDAIGKVITTEYKDAFKVTGIIKDFPKNSTIQGDMIFPMSLVAEKNYSSNTDGKNINNDFSNFDYNTYLLLQPGFSFEGFAKKLRNMHLSIKPDDTDIGYVWLPLNKVHLYRADDGDGGIGTVRMFTIIAILILVIACINYVNLSTARSMLRAKEVSLRKIVGAARTQLFLQFITETALLFVIAIIISLVLVYSLIPVFNTVASKEIVLNFTDYHIWKIILCTIAGTLVISSIYPALLLSSFEPVKALKGKINANFSNAAFRKVLVVVQFTFSIILITGTIVIGKQLQYINSKQLGYDKENVLSMKMIYMAGHLEAVKAELLKQPGIKDVTFANADIIDFGNQTGNNDWDGKQTGETVMLSPININKNFIPFFKMQLIQGGNFTGAVADSMHFILNETAVKTMRIKDPVGKRLRLWETEGTIIGVVKDFHFTSMRTRIKPAVFYAQPLNYGNIYIKTTGKDVPAAIAAAQKEWKKYNANYPFKYSFLDDNFNRLYAAEQRTGLLFNIFAGIAIFISCLGLFGLAAYTAQVRTKEIGVRKVLGASVGSVIQLLARDFIKLVIVAIVIATPVAWYAMDKWLQDFAYKINIGWSVFAVAGLLAVIIAIITISFQSIKAALANPVKSLRTE</sequence>
<feature type="domain" description="MacB-like periplasmic core" evidence="8">
    <location>
        <begin position="20"/>
        <end position="247"/>
    </location>
</feature>
<evidence type="ECO:0000313" key="9">
    <source>
        <dbReference type="EMBL" id="SFQ10691.1"/>
    </source>
</evidence>
<dbReference type="PANTHER" id="PTHR30572">
    <property type="entry name" value="MEMBRANE COMPONENT OF TRANSPORTER-RELATED"/>
    <property type="match status" value="1"/>
</dbReference>
<name>A0A1I5VTB5_9BACT</name>
<gene>
    <name evidence="9" type="ORF">SAMN05444277_105175</name>
</gene>
<feature type="domain" description="ABC3 transporter permease C-terminal" evidence="7">
    <location>
        <begin position="289"/>
        <end position="403"/>
    </location>
</feature>
<proteinExistence type="predicted"/>
<keyword evidence="10" id="KW-1185">Reference proteome</keyword>
<evidence type="ECO:0000256" key="6">
    <source>
        <dbReference type="SAM" id="Phobius"/>
    </source>
</evidence>
<dbReference type="OrthoDB" id="1451596at2"/>
<evidence type="ECO:0000256" key="1">
    <source>
        <dbReference type="ARBA" id="ARBA00004651"/>
    </source>
</evidence>
<comment type="subcellular location">
    <subcellularLocation>
        <location evidence="1">Cell membrane</location>
        <topology evidence="1">Multi-pass membrane protein</topology>
    </subcellularLocation>
</comment>
<feature type="domain" description="MacB-like periplasmic core" evidence="8">
    <location>
        <begin position="433"/>
        <end position="629"/>
    </location>
</feature>
<evidence type="ECO:0000256" key="3">
    <source>
        <dbReference type="ARBA" id="ARBA00022692"/>
    </source>
</evidence>
<evidence type="ECO:0000256" key="5">
    <source>
        <dbReference type="ARBA" id="ARBA00023136"/>
    </source>
</evidence>
<dbReference type="InterPro" id="IPR003838">
    <property type="entry name" value="ABC3_permease_C"/>
</dbReference>
<evidence type="ECO:0000259" key="7">
    <source>
        <dbReference type="Pfam" id="PF02687"/>
    </source>
</evidence>
<feature type="transmembrane region" description="Helical" evidence="6">
    <location>
        <begin position="717"/>
        <end position="736"/>
    </location>
</feature>
<feature type="transmembrane region" description="Helical" evidence="6">
    <location>
        <begin position="330"/>
        <end position="357"/>
    </location>
</feature>
<keyword evidence="5 6" id="KW-0472">Membrane</keyword>
<keyword evidence="2" id="KW-1003">Cell membrane</keyword>